<accession>A0A0L0F555</accession>
<dbReference type="InterPro" id="IPR047246">
    <property type="entry name" value="ThrRS_anticodon"/>
</dbReference>
<keyword evidence="1" id="KW-0648">Protein biosynthesis</keyword>
<dbReference type="Gene3D" id="3.40.50.800">
    <property type="entry name" value="Anticodon-binding domain"/>
    <property type="match status" value="1"/>
</dbReference>
<dbReference type="GO" id="GO:0005739">
    <property type="term" value="C:mitochondrion"/>
    <property type="evidence" value="ECO:0007669"/>
    <property type="project" value="TreeGrafter"/>
</dbReference>
<dbReference type="AlphaFoldDB" id="A0A0L0F555"/>
<organism evidence="3 4">
    <name type="scientific">Sphaeroforma arctica JP610</name>
    <dbReference type="NCBI Taxonomy" id="667725"/>
    <lineage>
        <taxon>Eukaryota</taxon>
        <taxon>Ichthyosporea</taxon>
        <taxon>Ichthyophonida</taxon>
        <taxon>Sphaeroforma</taxon>
    </lineage>
</organism>
<dbReference type="SUPFAM" id="SSF52954">
    <property type="entry name" value="Class II aaRS ABD-related"/>
    <property type="match status" value="1"/>
</dbReference>
<evidence type="ECO:0000313" key="4">
    <source>
        <dbReference type="Proteomes" id="UP000054560"/>
    </source>
</evidence>
<protein>
    <recommendedName>
        <fullName evidence="2">Anticodon-binding domain-containing protein</fullName>
    </recommendedName>
</protein>
<dbReference type="InterPro" id="IPR036621">
    <property type="entry name" value="Anticodon-bd_dom_sf"/>
</dbReference>
<dbReference type="RefSeq" id="XP_014145747.1">
    <property type="nucleotide sequence ID" value="XM_014290272.1"/>
</dbReference>
<dbReference type="OrthoDB" id="5423599at2759"/>
<dbReference type="GO" id="GO:0004829">
    <property type="term" value="F:threonine-tRNA ligase activity"/>
    <property type="evidence" value="ECO:0007669"/>
    <property type="project" value="InterPro"/>
</dbReference>
<dbReference type="Proteomes" id="UP000054560">
    <property type="component" value="Unassembled WGS sequence"/>
</dbReference>
<dbReference type="PANTHER" id="PTHR11451:SF46">
    <property type="entry name" value="THREONINE--TRNA LIGASE"/>
    <property type="match status" value="1"/>
</dbReference>
<proteinExistence type="predicted"/>
<dbReference type="eggNOG" id="KOG1637">
    <property type="taxonomic scope" value="Eukaryota"/>
</dbReference>
<dbReference type="EMBL" id="KQ248020">
    <property type="protein sequence ID" value="KNC71845.1"/>
    <property type="molecule type" value="Genomic_DNA"/>
</dbReference>
<dbReference type="PANTHER" id="PTHR11451">
    <property type="entry name" value="THREONINE-TRNA LIGASE"/>
    <property type="match status" value="1"/>
</dbReference>
<sequence>MDETGQRNAPVMIHRAMLGSLERMFALFAEHTAGKWPMWVSPRQVLVVPVTNTQTLNTYAHDIAQRLKRAGLYSHADISHETLSKKIQKHHTMQYNYICVVGENEMAADSVSVRERGTYKGYEQPFTEFLDRALKEAQLPSTTIN</sequence>
<dbReference type="InterPro" id="IPR002320">
    <property type="entry name" value="Thr-tRNA-ligase_IIa"/>
</dbReference>
<dbReference type="Gene3D" id="3.30.930.10">
    <property type="entry name" value="Bira Bifunctional Protein, Domain 2"/>
    <property type="match status" value="1"/>
</dbReference>
<dbReference type="GO" id="GO:0005524">
    <property type="term" value="F:ATP binding"/>
    <property type="evidence" value="ECO:0007669"/>
    <property type="project" value="InterPro"/>
</dbReference>
<evidence type="ECO:0000313" key="3">
    <source>
        <dbReference type="EMBL" id="KNC71845.1"/>
    </source>
</evidence>
<dbReference type="InterPro" id="IPR004154">
    <property type="entry name" value="Anticodon-bd"/>
</dbReference>
<dbReference type="Pfam" id="PF03129">
    <property type="entry name" value="HGTP_anticodon"/>
    <property type="match status" value="1"/>
</dbReference>
<dbReference type="PRINTS" id="PR01047">
    <property type="entry name" value="TRNASYNTHTHR"/>
</dbReference>
<feature type="domain" description="Anticodon-binding" evidence="2">
    <location>
        <begin position="44"/>
        <end position="133"/>
    </location>
</feature>
<dbReference type="InterPro" id="IPR045864">
    <property type="entry name" value="aa-tRNA-synth_II/BPL/LPL"/>
</dbReference>
<dbReference type="GO" id="GO:0006435">
    <property type="term" value="P:threonyl-tRNA aminoacylation"/>
    <property type="evidence" value="ECO:0007669"/>
    <property type="project" value="InterPro"/>
</dbReference>
<name>A0A0L0F555_9EUKA</name>
<gene>
    <name evidence="3" type="ORF">SARC_15612</name>
</gene>
<evidence type="ECO:0000259" key="2">
    <source>
        <dbReference type="Pfam" id="PF03129"/>
    </source>
</evidence>
<evidence type="ECO:0000256" key="1">
    <source>
        <dbReference type="ARBA" id="ARBA00022917"/>
    </source>
</evidence>
<reference evidence="3 4" key="1">
    <citation type="submission" date="2011-02" db="EMBL/GenBank/DDBJ databases">
        <title>The Genome Sequence of Sphaeroforma arctica JP610.</title>
        <authorList>
            <consortium name="The Broad Institute Genome Sequencing Platform"/>
            <person name="Russ C."/>
            <person name="Cuomo C."/>
            <person name="Young S.K."/>
            <person name="Zeng Q."/>
            <person name="Gargeya S."/>
            <person name="Alvarado L."/>
            <person name="Berlin A."/>
            <person name="Chapman S.B."/>
            <person name="Chen Z."/>
            <person name="Freedman E."/>
            <person name="Gellesch M."/>
            <person name="Goldberg J."/>
            <person name="Griggs A."/>
            <person name="Gujja S."/>
            <person name="Heilman E."/>
            <person name="Heiman D."/>
            <person name="Howarth C."/>
            <person name="Mehta T."/>
            <person name="Neiman D."/>
            <person name="Pearson M."/>
            <person name="Roberts A."/>
            <person name="Saif S."/>
            <person name="Shea T."/>
            <person name="Shenoy N."/>
            <person name="Sisk P."/>
            <person name="Stolte C."/>
            <person name="Sykes S."/>
            <person name="White J."/>
            <person name="Yandava C."/>
            <person name="Burger G."/>
            <person name="Gray M.W."/>
            <person name="Holland P.W.H."/>
            <person name="King N."/>
            <person name="Lang F.B.F."/>
            <person name="Roger A.J."/>
            <person name="Ruiz-Trillo I."/>
            <person name="Haas B."/>
            <person name="Nusbaum C."/>
            <person name="Birren B."/>
        </authorList>
    </citation>
    <scope>NUCLEOTIDE SEQUENCE [LARGE SCALE GENOMIC DNA]</scope>
    <source>
        <strain evidence="3 4">JP610</strain>
    </source>
</reference>
<dbReference type="CDD" id="cd00860">
    <property type="entry name" value="ThrRS_anticodon"/>
    <property type="match status" value="1"/>
</dbReference>
<dbReference type="STRING" id="667725.A0A0L0F555"/>
<dbReference type="GeneID" id="25916116"/>
<keyword evidence="4" id="KW-1185">Reference proteome</keyword>